<dbReference type="EMBL" id="GBRH01196843">
    <property type="protein sequence ID" value="JAE01053.1"/>
    <property type="molecule type" value="Transcribed_RNA"/>
</dbReference>
<name>A0A0A9EYF6_ARUDO</name>
<organism evidence="1">
    <name type="scientific">Arundo donax</name>
    <name type="common">Giant reed</name>
    <name type="synonym">Donax arundinaceus</name>
    <dbReference type="NCBI Taxonomy" id="35708"/>
    <lineage>
        <taxon>Eukaryota</taxon>
        <taxon>Viridiplantae</taxon>
        <taxon>Streptophyta</taxon>
        <taxon>Embryophyta</taxon>
        <taxon>Tracheophyta</taxon>
        <taxon>Spermatophyta</taxon>
        <taxon>Magnoliopsida</taxon>
        <taxon>Liliopsida</taxon>
        <taxon>Poales</taxon>
        <taxon>Poaceae</taxon>
        <taxon>PACMAD clade</taxon>
        <taxon>Arundinoideae</taxon>
        <taxon>Arundineae</taxon>
        <taxon>Arundo</taxon>
    </lineage>
</organism>
<reference evidence="1" key="2">
    <citation type="journal article" date="2015" name="Data Brief">
        <title>Shoot transcriptome of the giant reed, Arundo donax.</title>
        <authorList>
            <person name="Barrero R.A."/>
            <person name="Guerrero F.D."/>
            <person name="Moolhuijzen P."/>
            <person name="Goolsby J.A."/>
            <person name="Tidwell J."/>
            <person name="Bellgard S.E."/>
            <person name="Bellgard M.I."/>
        </authorList>
    </citation>
    <scope>NUCLEOTIDE SEQUENCE</scope>
    <source>
        <tissue evidence="1">Shoot tissue taken approximately 20 cm above the soil surface</tissue>
    </source>
</reference>
<accession>A0A0A9EYF6</accession>
<sequence>MEKTLGLCVANTLFCIWDLATVEFHARLAHAEIEGLGLHVVLDHSIVEQLADVVLQIRSDQPKCVLR</sequence>
<proteinExistence type="predicted"/>
<dbReference type="AlphaFoldDB" id="A0A0A9EYF6"/>
<protein>
    <submittedName>
        <fullName evidence="1">Uncharacterized protein</fullName>
    </submittedName>
</protein>
<evidence type="ECO:0000313" key="1">
    <source>
        <dbReference type="EMBL" id="JAE01053.1"/>
    </source>
</evidence>
<reference evidence="1" key="1">
    <citation type="submission" date="2014-09" db="EMBL/GenBank/DDBJ databases">
        <authorList>
            <person name="Magalhaes I.L.F."/>
            <person name="Oliveira U."/>
            <person name="Santos F.R."/>
            <person name="Vidigal T.H.D.A."/>
            <person name="Brescovit A.D."/>
            <person name="Santos A.J."/>
        </authorList>
    </citation>
    <scope>NUCLEOTIDE SEQUENCE</scope>
    <source>
        <tissue evidence="1">Shoot tissue taken approximately 20 cm above the soil surface</tissue>
    </source>
</reference>